<feature type="domain" description="AB hydrolase-1" evidence="3">
    <location>
        <begin position="59"/>
        <end position="299"/>
    </location>
</feature>
<evidence type="ECO:0000256" key="1">
    <source>
        <dbReference type="ARBA" id="ARBA00010884"/>
    </source>
</evidence>
<feature type="active site" description="Charge relay system" evidence="2">
    <location>
        <position position="139"/>
    </location>
</feature>
<dbReference type="PIRSF" id="PIRSF005211">
    <property type="entry name" value="Ab_hydro_YheT"/>
    <property type="match status" value="1"/>
</dbReference>
<keyword evidence="5" id="KW-1185">Reference proteome</keyword>
<gene>
    <name evidence="4" type="ORF">DNK49_00925</name>
</gene>
<organism evidence="4 5">
    <name type="scientific">Parazoarcus communis SWub3 = DSM 12120</name>
    <dbReference type="NCBI Taxonomy" id="1121029"/>
    <lineage>
        <taxon>Bacteria</taxon>
        <taxon>Pseudomonadati</taxon>
        <taxon>Pseudomonadota</taxon>
        <taxon>Betaproteobacteria</taxon>
        <taxon>Rhodocyclales</taxon>
        <taxon>Zoogloeaceae</taxon>
        <taxon>Parazoarcus</taxon>
    </lineage>
</organism>
<dbReference type="GO" id="GO:0047372">
    <property type="term" value="F:monoacylglycerol lipase activity"/>
    <property type="evidence" value="ECO:0007669"/>
    <property type="project" value="TreeGrafter"/>
</dbReference>
<dbReference type="RefSeq" id="WP_110522440.1">
    <property type="nucleotide sequence ID" value="NZ_QKOE01000001.1"/>
</dbReference>
<dbReference type="EMBL" id="QKOE01000001">
    <property type="protein sequence ID" value="PZA18139.1"/>
    <property type="molecule type" value="Genomic_DNA"/>
</dbReference>
<evidence type="ECO:0000313" key="4">
    <source>
        <dbReference type="EMBL" id="PZA18139.1"/>
    </source>
</evidence>
<dbReference type="GO" id="GO:0034338">
    <property type="term" value="F:short-chain carboxylesterase activity"/>
    <property type="evidence" value="ECO:0007669"/>
    <property type="project" value="TreeGrafter"/>
</dbReference>
<dbReference type="Pfam" id="PF00561">
    <property type="entry name" value="Abhydrolase_1"/>
    <property type="match status" value="1"/>
</dbReference>
<dbReference type="PANTHER" id="PTHR10794">
    <property type="entry name" value="ABHYDROLASE DOMAIN-CONTAINING PROTEIN"/>
    <property type="match status" value="1"/>
</dbReference>
<dbReference type="AlphaFoldDB" id="A0A323UZV9"/>
<dbReference type="PANTHER" id="PTHR10794:SF94">
    <property type="entry name" value="ESTERASE YHET-RELATED"/>
    <property type="match status" value="1"/>
</dbReference>
<evidence type="ECO:0000259" key="3">
    <source>
        <dbReference type="Pfam" id="PF00561"/>
    </source>
</evidence>
<dbReference type="Gene3D" id="3.40.50.1820">
    <property type="entry name" value="alpha/beta hydrolase"/>
    <property type="match status" value="1"/>
</dbReference>
<keyword evidence="4" id="KW-0378">Hydrolase</keyword>
<dbReference type="InterPro" id="IPR050960">
    <property type="entry name" value="AB_hydrolase_4_sf"/>
</dbReference>
<proteinExistence type="inferred from homology"/>
<accession>A0A323UZV9</accession>
<protein>
    <submittedName>
        <fullName evidence="4">Alpha/beta hydrolase</fullName>
    </submittedName>
</protein>
<dbReference type="Proteomes" id="UP000248259">
    <property type="component" value="Unassembled WGS sequence"/>
</dbReference>
<dbReference type="InterPro" id="IPR029058">
    <property type="entry name" value="AB_hydrolase_fold"/>
</dbReference>
<evidence type="ECO:0000313" key="5">
    <source>
        <dbReference type="Proteomes" id="UP000248259"/>
    </source>
</evidence>
<feature type="active site" description="Charge relay system" evidence="2">
    <location>
        <position position="294"/>
    </location>
</feature>
<sequence>MGPLSTYRAPWWLPGGHLQTIWPLARKGPSPTLRRERWETPDGDFIDLDWLIDAPEHAPLVVLFHGLEGSSRSHYARALLRALAAHGWRGVVPHFRGCSGELNRLPRAYHSGDSAEIDWILKRFALGNGGQPLFVAGVSLGGNALLKWLGEQGAHAQQWVSAAAAICPPLDLTISGHALGRGFNRVYTRHFLATLKDKALGKLQHFPGLCDAAQIHAARTLYEFDDAYTGPAHGFANAADYWKEASSRPWLKHIRTPTLLLSAHNDPFVPTSAWPSPDQLGTSVQFEHPPGGGHVGFLSTPWPGELDWLPRRLLLHFESNRNTAPPTTRVFEPSSNIHAFGIPCCTATNF</sequence>
<name>A0A323UZV9_9RHOO</name>
<dbReference type="SUPFAM" id="SSF53474">
    <property type="entry name" value="alpha/beta-Hydrolases"/>
    <property type="match status" value="1"/>
</dbReference>
<dbReference type="InterPro" id="IPR012020">
    <property type="entry name" value="ABHD4"/>
</dbReference>
<dbReference type="OrthoDB" id="332676at2"/>
<feature type="active site" description="Charge relay system" evidence="2">
    <location>
        <position position="266"/>
    </location>
</feature>
<comment type="similarity">
    <text evidence="1">Belongs to the AB hydrolase superfamily. AB hydrolase 4 family.</text>
</comment>
<evidence type="ECO:0000256" key="2">
    <source>
        <dbReference type="PIRSR" id="PIRSR005211-1"/>
    </source>
</evidence>
<comment type="caution">
    <text evidence="4">The sequence shown here is derived from an EMBL/GenBank/DDBJ whole genome shotgun (WGS) entry which is preliminary data.</text>
</comment>
<reference evidence="4 5" key="1">
    <citation type="submission" date="2018-06" db="EMBL/GenBank/DDBJ databases">
        <title>Azoarcus communis strain SWub3 genome.</title>
        <authorList>
            <person name="Zorraquino Salvo V."/>
            <person name="Toubiana D."/>
            <person name="Blumwald E."/>
        </authorList>
    </citation>
    <scope>NUCLEOTIDE SEQUENCE [LARGE SCALE GENOMIC DNA]</scope>
    <source>
        <strain evidence="4 5">SWub3</strain>
    </source>
</reference>
<dbReference type="InterPro" id="IPR000073">
    <property type="entry name" value="AB_hydrolase_1"/>
</dbReference>